<feature type="region of interest" description="Disordered" evidence="1">
    <location>
        <begin position="138"/>
        <end position="273"/>
    </location>
</feature>
<feature type="compositionally biased region" description="Low complexity" evidence="1">
    <location>
        <begin position="188"/>
        <end position="201"/>
    </location>
</feature>
<name>A0A139A003_GONPJ</name>
<gene>
    <name evidence="2" type="ORF">M427DRAFT_192142</name>
</gene>
<protein>
    <submittedName>
        <fullName evidence="2">Uncharacterized protein</fullName>
    </submittedName>
</protein>
<reference evidence="2 3" key="1">
    <citation type="journal article" date="2015" name="Genome Biol. Evol.">
        <title>Phylogenomic analyses indicate that early fungi evolved digesting cell walls of algal ancestors of land plants.</title>
        <authorList>
            <person name="Chang Y."/>
            <person name="Wang S."/>
            <person name="Sekimoto S."/>
            <person name="Aerts A.L."/>
            <person name="Choi C."/>
            <person name="Clum A."/>
            <person name="LaButti K.M."/>
            <person name="Lindquist E.A."/>
            <person name="Yee Ngan C."/>
            <person name="Ohm R.A."/>
            <person name="Salamov A.A."/>
            <person name="Grigoriev I.V."/>
            <person name="Spatafora J.W."/>
            <person name="Berbee M.L."/>
        </authorList>
    </citation>
    <scope>NUCLEOTIDE SEQUENCE [LARGE SCALE GENOMIC DNA]</scope>
    <source>
        <strain evidence="2 3">JEL478</strain>
    </source>
</reference>
<proteinExistence type="predicted"/>
<feature type="compositionally biased region" description="Gly residues" evidence="1">
    <location>
        <begin position="251"/>
        <end position="260"/>
    </location>
</feature>
<organism evidence="2 3">
    <name type="scientific">Gonapodya prolifera (strain JEL478)</name>
    <name type="common">Monoblepharis prolifera</name>
    <dbReference type="NCBI Taxonomy" id="1344416"/>
    <lineage>
        <taxon>Eukaryota</taxon>
        <taxon>Fungi</taxon>
        <taxon>Fungi incertae sedis</taxon>
        <taxon>Chytridiomycota</taxon>
        <taxon>Chytridiomycota incertae sedis</taxon>
        <taxon>Monoblepharidomycetes</taxon>
        <taxon>Monoblepharidales</taxon>
        <taxon>Gonapodyaceae</taxon>
        <taxon>Gonapodya</taxon>
    </lineage>
</organism>
<dbReference type="AlphaFoldDB" id="A0A139A003"/>
<evidence type="ECO:0000313" key="3">
    <source>
        <dbReference type="Proteomes" id="UP000070544"/>
    </source>
</evidence>
<evidence type="ECO:0000313" key="2">
    <source>
        <dbReference type="EMBL" id="KXS10107.1"/>
    </source>
</evidence>
<feature type="region of interest" description="Disordered" evidence="1">
    <location>
        <begin position="544"/>
        <end position="563"/>
    </location>
</feature>
<feature type="compositionally biased region" description="Low complexity" evidence="1">
    <location>
        <begin position="261"/>
        <end position="273"/>
    </location>
</feature>
<dbReference type="Proteomes" id="UP000070544">
    <property type="component" value="Unassembled WGS sequence"/>
</dbReference>
<feature type="compositionally biased region" description="Polar residues" evidence="1">
    <location>
        <begin position="161"/>
        <end position="175"/>
    </location>
</feature>
<keyword evidence="3" id="KW-1185">Reference proteome</keyword>
<evidence type="ECO:0000256" key="1">
    <source>
        <dbReference type="SAM" id="MobiDB-lite"/>
    </source>
</evidence>
<sequence>MYKSVTRMNFGLFAIMDHPDVATSTSLAPASSSSSPSAPISLTWSEAEALLGECSVDIAIAATDARFSINFGELPSNEALAAAADIVRAGQRSCVMSGEAVNVAIIFRLPTHLGHLLHGLLEWVDLAVSAALVEQRTRVTRESSFSSKGGQLGSGRPVPELTTSPALPSVPSSHPRTAPSYPRHQGLPSPTSPSSRISSTPLAPPSTRPTAKRTSPSPPRLTRPSASQALDRSGSGTSGGKANIVRSDTGGSLGGGGSGAAGPSMGAGAMQQGSPGMATALFQGDREDVVFAYTWDPKAKGRWACVNAVEGWGVVLGKVAVVPPPVRLPRPSPSPNLIVSCVASIRQPSAGRGVLLDPTVVGAPAPGWGLDESANLLEGIAGDPAFPTPPTHHMRLSSATPVAAAIPPTAPRRSASRTVPLVPALTFRATSLPPPADLPHRVRLSLEATPSGRWPVLVESLKVSVGGLPARRVGEVGEDVWQIGHGDAVAWVFEAIVEDGAVDGLIKVDVSCVPKVAGVAGQMVRGRWEWEVVGTKLVGWAKDGRKPEKNQGGLLRESEGEGDGGMDGLEVGFVVPSDVVVRRIFKVLVTVVNRTPVGRCVTIRLAGRGTGLFSASDGKGVLAARAEEGGLGDAGVCLPLLSD</sequence>
<accession>A0A139A003</accession>
<dbReference type="EMBL" id="KQ965838">
    <property type="protein sequence ID" value="KXS10107.1"/>
    <property type="molecule type" value="Genomic_DNA"/>
</dbReference>